<feature type="transmembrane region" description="Helical" evidence="2">
    <location>
        <begin position="278"/>
        <end position="301"/>
    </location>
</feature>
<dbReference type="GeneID" id="24164109"/>
<accession>A0A0D8JWT7</accession>
<dbReference type="EMBL" id="GG704915">
    <property type="protein sequence ID" value="KJF61396.1"/>
    <property type="molecule type" value="Genomic_DNA"/>
</dbReference>
<dbReference type="PANTHER" id="PTHR34414">
    <property type="entry name" value="HET DOMAIN-CONTAINING PROTEIN-RELATED"/>
    <property type="match status" value="1"/>
</dbReference>
<dbReference type="OMA" id="SITMILC"/>
<dbReference type="KEGG" id="cim:CIMG_12381"/>
<dbReference type="OrthoDB" id="5086500at2759"/>
<name>A0A0D8JWT7_COCIM</name>
<dbReference type="AlphaFoldDB" id="A0A0D8JWT7"/>
<dbReference type="RefSeq" id="XP_012213785.1">
    <property type="nucleotide sequence ID" value="XM_012358362.1"/>
</dbReference>
<dbReference type="Proteomes" id="UP000001261">
    <property type="component" value="Unassembled WGS sequence"/>
</dbReference>
<keyword evidence="2" id="KW-0812">Transmembrane</keyword>
<organism evidence="3 4">
    <name type="scientific">Coccidioides immitis (strain RS)</name>
    <name type="common">Valley fever fungus</name>
    <dbReference type="NCBI Taxonomy" id="246410"/>
    <lineage>
        <taxon>Eukaryota</taxon>
        <taxon>Fungi</taxon>
        <taxon>Dikarya</taxon>
        <taxon>Ascomycota</taxon>
        <taxon>Pezizomycotina</taxon>
        <taxon>Eurotiomycetes</taxon>
        <taxon>Eurotiomycetidae</taxon>
        <taxon>Onygenales</taxon>
        <taxon>Onygenaceae</taxon>
        <taxon>Coccidioides</taxon>
    </lineage>
</organism>
<dbReference type="PANTHER" id="PTHR34414:SF1">
    <property type="entry name" value="SUBTILISIN-LIKE SERINE PROTEASE"/>
    <property type="match status" value="1"/>
</dbReference>
<dbReference type="STRING" id="246410.A0A0D8JWT7"/>
<keyword evidence="2" id="KW-0472">Membrane</keyword>
<sequence>MEPPFPKECQLSTAFDPDPHRVASEPSAKNLPGYPDISLQDQNGLLNFLEKEYCSVDLDRMAGRLWWMSKQDSANISPLHRQFVKGRTIIVTEDPKLHLVWIRDRIFVKPLPRYLTSYNFWRRYLGNEAVCTPWSRYSSVRKAALGYLRTYFYLVRSESDFYVAQDPTLHLVPKEITWEQFCSFTTNLGGISNQDVSERYAYGEIRLTRLNFYAPFLLGKSHFQRVEYQYSEYFARFYGPTLFLIGVASVVLSALQVALAVQQVDPVPNGRALLAASLWSSITMILCFFAVLIILFCLFIYKVSKEWKYAIQDRLRLLESRK</sequence>
<evidence type="ECO:0000256" key="1">
    <source>
        <dbReference type="SAM" id="MobiDB-lite"/>
    </source>
</evidence>
<feature type="transmembrane region" description="Helical" evidence="2">
    <location>
        <begin position="237"/>
        <end position="258"/>
    </location>
</feature>
<evidence type="ECO:0000256" key="2">
    <source>
        <dbReference type="SAM" id="Phobius"/>
    </source>
</evidence>
<evidence type="ECO:0008006" key="5">
    <source>
        <dbReference type="Google" id="ProtNLM"/>
    </source>
</evidence>
<dbReference type="InterPro" id="IPR046536">
    <property type="entry name" value="DUF6601"/>
</dbReference>
<dbReference type="InParanoid" id="A0A0D8JWT7"/>
<proteinExistence type="predicted"/>
<keyword evidence="4" id="KW-1185">Reference proteome</keyword>
<evidence type="ECO:0000313" key="3">
    <source>
        <dbReference type="EMBL" id="KJF61396.1"/>
    </source>
</evidence>
<keyword evidence="2" id="KW-1133">Transmembrane helix</keyword>
<reference evidence="4" key="1">
    <citation type="journal article" date="2009" name="Genome Res.">
        <title>Comparative genomic analyses of the human fungal pathogens Coccidioides and their relatives.</title>
        <authorList>
            <person name="Sharpton T.J."/>
            <person name="Stajich J.E."/>
            <person name="Rounsley S.D."/>
            <person name="Gardner M.J."/>
            <person name="Wortman J.R."/>
            <person name="Jordar V.S."/>
            <person name="Maiti R."/>
            <person name="Kodira C.D."/>
            <person name="Neafsey D.E."/>
            <person name="Zeng Q."/>
            <person name="Hung C.-Y."/>
            <person name="McMahan C."/>
            <person name="Muszewska A."/>
            <person name="Grynberg M."/>
            <person name="Mandel M.A."/>
            <person name="Kellner E.M."/>
            <person name="Barker B.M."/>
            <person name="Galgiani J.N."/>
            <person name="Orbach M.J."/>
            <person name="Kirkland T.N."/>
            <person name="Cole G.T."/>
            <person name="Henn M.R."/>
            <person name="Birren B.W."/>
            <person name="Taylor J.W."/>
        </authorList>
    </citation>
    <scope>NUCLEOTIDE SEQUENCE [LARGE SCALE GENOMIC DNA]</scope>
    <source>
        <strain evidence="4">RS</strain>
    </source>
</reference>
<gene>
    <name evidence="3" type="ORF">CIMG_12381</name>
</gene>
<evidence type="ECO:0000313" key="4">
    <source>
        <dbReference type="Proteomes" id="UP000001261"/>
    </source>
</evidence>
<dbReference type="VEuPathDB" id="FungiDB:CIMG_12381"/>
<feature type="region of interest" description="Disordered" evidence="1">
    <location>
        <begin position="1"/>
        <end position="33"/>
    </location>
</feature>
<dbReference type="Pfam" id="PF20246">
    <property type="entry name" value="DUF6601"/>
    <property type="match status" value="1"/>
</dbReference>
<reference evidence="4" key="2">
    <citation type="journal article" date="2010" name="Genome Res.">
        <title>Population genomic sequencing of Coccidioides fungi reveals recent hybridization and transposon control.</title>
        <authorList>
            <person name="Neafsey D.E."/>
            <person name="Barker B.M."/>
            <person name="Sharpton T.J."/>
            <person name="Stajich J.E."/>
            <person name="Park D.J."/>
            <person name="Whiston E."/>
            <person name="Hung C.-Y."/>
            <person name="McMahan C."/>
            <person name="White J."/>
            <person name="Sykes S."/>
            <person name="Heiman D."/>
            <person name="Young S."/>
            <person name="Zeng Q."/>
            <person name="Abouelleil A."/>
            <person name="Aftuck L."/>
            <person name="Bessette D."/>
            <person name="Brown A."/>
            <person name="FitzGerald M."/>
            <person name="Lui A."/>
            <person name="Macdonald J.P."/>
            <person name="Priest M."/>
            <person name="Orbach M.J."/>
            <person name="Galgiani J.N."/>
            <person name="Kirkland T.N."/>
            <person name="Cole G.T."/>
            <person name="Birren B.W."/>
            <person name="Henn M.R."/>
            <person name="Taylor J.W."/>
            <person name="Rounsley S.D."/>
        </authorList>
    </citation>
    <scope>GENOME REANNOTATION</scope>
    <source>
        <strain evidence="4">RS</strain>
    </source>
</reference>
<protein>
    <recommendedName>
        <fullName evidence="5">Subtilisin-like serine protease</fullName>
    </recommendedName>
</protein>